<evidence type="ECO:0000256" key="1">
    <source>
        <dbReference type="SAM" id="SignalP"/>
    </source>
</evidence>
<dbReference type="SUPFAM" id="SSF49503">
    <property type="entry name" value="Cupredoxins"/>
    <property type="match status" value="1"/>
</dbReference>
<dbReference type="Gene3D" id="2.60.40.420">
    <property type="entry name" value="Cupredoxins - blue copper proteins"/>
    <property type="match status" value="1"/>
</dbReference>
<feature type="chain" id="PRO_5045549074" description="Secretion system C-terminal sorting domain-containing protein" evidence="1">
    <location>
        <begin position="23"/>
        <end position="207"/>
    </location>
</feature>
<evidence type="ECO:0000313" key="3">
    <source>
        <dbReference type="EMBL" id="GAA3921663.1"/>
    </source>
</evidence>
<name>A0ABP7MI39_9BACT</name>
<keyword evidence="1" id="KW-0732">Signal</keyword>
<dbReference type="NCBIfam" id="TIGR04183">
    <property type="entry name" value="Por_Secre_tail"/>
    <property type="match status" value="1"/>
</dbReference>
<dbReference type="InterPro" id="IPR008972">
    <property type="entry name" value="Cupredoxin"/>
</dbReference>
<accession>A0ABP7MI39</accession>
<organism evidence="3 4">
    <name type="scientific">Hymenobacter algoricola</name>
    <dbReference type="NCBI Taxonomy" id="486267"/>
    <lineage>
        <taxon>Bacteria</taxon>
        <taxon>Pseudomonadati</taxon>
        <taxon>Bacteroidota</taxon>
        <taxon>Cytophagia</taxon>
        <taxon>Cytophagales</taxon>
        <taxon>Hymenobacteraceae</taxon>
        <taxon>Hymenobacter</taxon>
    </lineage>
</organism>
<reference evidence="4" key="1">
    <citation type="journal article" date="2019" name="Int. J. Syst. Evol. Microbiol.">
        <title>The Global Catalogue of Microorganisms (GCM) 10K type strain sequencing project: providing services to taxonomists for standard genome sequencing and annotation.</title>
        <authorList>
            <consortium name="The Broad Institute Genomics Platform"/>
            <consortium name="The Broad Institute Genome Sequencing Center for Infectious Disease"/>
            <person name="Wu L."/>
            <person name="Ma J."/>
        </authorList>
    </citation>
    <scope>NUCLEOTIDE SEQUENCE [LARGE SCALE GENOMIC DNA]</scope>
    <source>
        <strain evidence="4">JCM 17214</strain>
    </source>
</reference>
<gene>
    <name evidence="3" type="ORF">GCM10022406_04700</name>
</gene>
<sequence>MKISTRFLIVWALVLIQFTAFATDYTVQVGDNFYEQQFLTIRPTDRVIFQYVGQTSHPTASDNGAWVTFPMNSANRTKIIANLPLGTYPYHCTAHGGPGFGQYGIITVSNVTPATEARPATPTLSVFPNPSRGMVTVSLPQAQKVGSDYKLRLSNIIGREVRTVALQPELLSAGLPIDLSDLPAGIYFYSLLAGDKVVTTKRLVLQN</sequence>
<proteinExistence type="predicted"/>
<dbReference type="Pfam" id="PF18962">
    <property type="entry name" value="Por_Secre_tail"/>
    <property type="match status" value="1"/>
</dbReference>
<dbReference type="InterPro" id="IPR026444">
    <property type="entry name" value="Secre_tail"/>
</dbReference>
<dbReference type="RefSeq" id="WP_345109531.1">
    <property type="nucleotide sequence ID" value="NZ_BAABDH010000012.1"/>
</dbReference>
<dbReference type="Proteomes" id="UP001499909">
    <property type="component" value="Unassembled WGS sequence"/>
</dbReference>
<keyword evidence="4" id="KW-1185">Reference proteome</keyword>
<feature type="signal peptide" evidence="1">
    <location>
        <begin position="1"/>
        <end position="22"/>
    </location>
</feature>
<evidence type="ECO:0000313" key="4">
    <source>
        <dbReference type="Proteomes" id="UP001499909"/>
    </source>
</evidence>
<evidence type="ECO:0000259" key="2">
    <source>
        <dbReference type="Pfam" id="PF18962"/>
    </source>
</evidence>
<feature type="domain" description="Secretion system C-terminal sorting" evidence="2">
    <location>
        <begin position="126"/>
        <end position="204"/>
    </location>
</feature>
<dbReference type="EMBL" id="BAABDH010000012">
    <property type="protein sequence ID" value="GAA3921663.1"/>
    <property type="molecule type" value="Genomic_DNA"/>
</dbReference>
<comment type="caution">
    <text evidence="3">The sequence shown here is derived from an EMBL/GenBank/DDBJ whole genome shotgun (WGS) entry which is preliminary data.</text>
</comment>
<protein>
    <recommendedName>
        <fullName evidence="2">Secretion system C-terminal sorting domain-containing protein</fullName>
    </recommendedName>
</protein>